<sequence>MIKSLVQWLALGLLLMTSSAFAEQGMLIQLGAIQYPGISSGPARLFWGGNGKAAQLSVKNVVVSGERFPEVSIQCAALTLKTRQVSCKDGSIASKSLPAAWQSLKFAITYDVSGVIDVAATTGNGKLSLQYSPNKKQPNITAQLQNLPVSVLQPFVAASQLQLSSGDLSGKISWQLADGQTHANITVSKLAFGDESGNKAAQEVSINSQIIGKLSNSGWQGNVNMNWSQGELYFAPYYAKTSPDKAISFNGDVLWDKTNKRIQLSQGSLTWPGLGAAALGMTFVDSQLDALSLKTKSLSLASSYQTILKPLLTDGGLLSDLEVQGKVDLSVDFSDKKLKAIDLSVHQLFAEDKNGRIAIYDLNGVIPWRANGASTANLRLNGGKVLGLPVDDTSIAIKLKGDQLEIPTLDIPLMGGHFSLSGLKLKKEQNGWSGGVAGEIKQVSMPKMSAALGWPTIEGELSASLPRIVFDPIELKAYGPIELDLFDGVSFLRNLKLTEPFGRAPRFTADLEMQNLDLGKLTKTFSFGAIEGKLDVTVDDLTLVDWQVTGFDAKVQNSPGDYRKRISQKAVENIGELGGAGFSGALQRSFLRFFDSFGYSKLGWSCKLVNNVCHMTGIADAPNGYYLVVGGGVPAINVIGFNQSVHWSELLARIKRITEGGKPVMQ</sequence>
<accession>A0ABS8D9V8</accession>
<keyword evidence="3" id="KW-1185">Reference proteome</keyword>
<dbReference type="RefSeq" id="WP_227181616.1">
    <property type="nucleotide sequence ID" value="NZ_JAJBZT010000009.1"/>
</dbReference>
<evidence type="ECO:0000313" key="2">
    <source>
        <dbReference type="EMBL" id="MCB6184798.1"/>
    </source>
</evidence>
<name>A0ABS8D9V8_9NEIS</name>
<evidence type="ECO:0000256" key="1">
    <source>
        <dbReference type="SAM" id="SignalP"/>
    </source>
</evidence>
<keyword evidence="1" id="KW-0732">Signal</keyword>
<organism evidence="2 3">
    <name type="scientific">Leeia speluncae</name>
    <dbReference type="NCBI Taxonomy" id="2884804"/>
    <lineage>
        <taxon>Bacteria</taxon>
        <taxon>Pseudomonadati</taxon>
        <taxon>Pseudomonadota</taxon>
        <taxon>Betaproteobacteria</taxon>
        <taxon>Neisseriales</taxon>
        <taxon>Leeiaceae</taxon>
        <taxon>Leeia</taxon>
    </lineage>
</organism>
<reference evidence="2" key="1">
    <citation type="submission" date="2021-10" db="EMBL/GenBank/DDBJ databases">
        <title>The complete genome sequence of Leeia sp. TBRC 13508.</title>
        <authorList>
            <person name="Charoenyingcharoen P."/>
            <person name="Yukphan P."/>
        </authorList>
    </citation>
    <scope>NUCLEOTIDE SEQUENCE</scope>
    <source>
        <strain evidence="2">TBRC 13508</strain>
    </source>
</reference>
<protein>
    <submittedName>
        <fullName evidence="2">DUF748 domain-containing protein</fullName>
    </submittedName>
</protein>
<feature type="signal peptide" evidence="1">
    <location>
        <begin position="1"/>
        <end position="22"/>
    </location>
</feature>
<proteinExistence type="predicted"/>
<dbReference type="EMBL" id="JAJBZT010000009">
    <property type="protein sequence ID" value="MCB6184798.1"/>
    <property type="molecule type" value="Genomic_DNA"/>
</dbReference>
<comment type="caution">
    <text evidence="2">The sequence shown here is derived from an EMBL/GenBank/DDBJ whole genome shotgun (WGS) entry which is preliminary data.</text>
</comment>
<feature type="chain" id="PRO_5046269010" evidence="1">
    <location>
        <begin position="23"/>
        <end position="666"/>
    </location>
</feature>
<dbReference type="Proteomes" id="UP001165395">
    <property type="component" value="Unassembled WGS sequence"/>
</dbReference>
<gene>
    <name evidence="2" type="ORF">LIN78_14720</name>
</gene>
<evidence type="ECO:0000313" key="3">
    <source>
        <dbReference type="Proteomes" id="UP001165395"/>
    </source>
</evidence>